<accession>A0A0A9YF02</accession>
<reference evidence="1" key="1">
    <citation type="journal article" date="2014" name="PLoS ONE">
        <title>Transcriptome-Based Identification of ABC Transporters in the Western Tarnished Plant Bug Lygus hesperus.</title>
        <authorList>
            <person name="Hull J.J."/>
            <person name="Chaney K."/>
            <person name="Geib S.M."/>
            <person name="Fabrick J.A."/>
            <person name="Brent C.S."/>
            <person name="Walsh D."/>
            <person name="Lavine L.C."/>
        </authorList>
    </citation>
    <scope>NUCLEOTIDE SEQUENCE</scope>
</reference>
<sequence>TEWVSRRPIPQKLHLECEPFYFVPSQELWSGERDPVVLTTWYTVATAQYVAPNTQADKQYADNLHWIRGTVDVDWSYRDHNATAGVVVDVQVPSYCAVMDLELRVVGETHD</sequence>
<gene>
    <name evidence="1" type="ORF">CM83_9147</name>
</gene>
<protein>
    <submittedName>
        <fullName evidence="1">Uncharacterized protein</fullName>
    </submittedName>
</protein>
<reference evidence="1" key="2">
    <citation type="submission" date="2014-07" db="EMBL/GenBank/DDBJ databases">
        <authorList>
            <person name="Hull J."/>
        </authorList>
    </citation>
    <scope>NUCLEOTIDE SEQUENCE</scope>
</reference>
<organism evidence="1">
    <name type="scientific">Lygus hesperus</name>
    <name type="common">Western plant bug</name>
    <dbReference type="NCBI Taxonomy" id="30085"/>
    <lineage>
        <taxon>Eukaryota</taxon>
        <taxon>Metazoa</taxon>
        <taxon>Ecdysozoa</taxon>
        <taxon>Arthropoda</taxon>
        <taxon>Hexapoda</taxon>
        <taxon>Insecta</taxon>
        <taxon>Pterygota</taxon>
        <taxon>Neoptera</taxon>
        <taxon>Paraneoptera</taxon>
        <taxon>Hemiptera</taxon>
        <taxon>Heteroptera</taxon>
        <taxon>Panheteroptera</taxon>
        <taxon>Cimicomorpha</taxon>
        <taxon>Miridae</taxon>
        <taxon>Mirini</taxon>
        <taxon>Lygus</taxon>
    </lineage>
</organism>
<evidence type="ECO:0000313" key="1">
    <source>
        <dbReference type="EMBL" id="JAG29683.1"/>
    </source>
</evidence>
<name>A0A0A9YF02_LYGHE</name>
<dbReference type="EMBL" id="GBHO01013921">
    <property type="protein sequence ID" value="JAG29683.1"/>
    <property type="molecule type" value="Transcribed_RNA"/>
</dbReference>
<proteinExistence type="predicted"/>
<dbReference type="AlphaFoldDB" id="A0A0A9YF02"/>
<feature type="non-terminal residue" evidence="1">
    <location>
        <position position="1"/>
    </location>
</feature>